<dbReference type="Proteomes" id="UP000029859">
    <property type="component" value="Unassembled WGS sequence"/>
</dbReference>
<evidence type="ECO:0008006" key="3">
    <source>
        <dbReference type="Google" id="ProtNLM"/>
    </source>
</evidence>
<reference evidence="1 2" key="1">
    <citation type="submission" date="2014-09" db="EMBL/GenBank/DDBJ databases">
        <title>Draft genome sequence of an obligately methylotrophic methanogen, Methanococcoides methylutens, isolated from marine sediment.</title>
        <authorList>
            <person name="Guan Y."/>
            <person name="Ngugi D.K."/>
            <person name="Blom J."/>
            <person name="Ali S."/>
            <person name="Ferry J.G."/>
            <person name="Stingl U."/>
        </authorList>
    </citation>
    <scope>NUCLEOTIDE SEQUENCE [LARGE SCALE GENOMIC DNA]</scope>
    <source>
        <strain evidence="1 2">DSM 2657</strain>
    </source>
</reference>
<dbReference type="PIRSF" id="PIRSF022079">
    <property type="entry name" value="UCP022079"/>
    <property type="match status" value="1"/>
</dbReference>
<name>A0A099SY18_METMT</name>
<dbReference type="AlphaFoldDB" id="A0A099SY18"/>
<dbReference type="EMBL" id="JRHO01000014">
    <property type="protein sequence ID" value="KGK97830.1"/>
    <property type="molecule type" value="Genomic_DNA"/>
</dbReference>
<dbReference type="Pfam" id="PF09920">
    <property type="entry name" value="DUF2150"/>
    <property type="match status" value="1"/>
</dbReference>
<dbReference type="RefSeq" id="WP_048194923.1">
    <property type="nucleotide sequence ID" value="NZ_CAAGSM010000001.1"/>
</dbReference>
<protein>
    <recommendedName>
        <fullName evidence="3">DUF2150 domain-containing protein</fullName>
    </recommendedName>
</protein>
<gene>
    <name evidence="1" type="ORF">LI82_08660</name>
</gene>
<keyword evidence="2" id="KW-1185">Reference proteome</keyword>
<evidence type="ECO:0000313" key="2">
    <source>
        <dbReference type="Proteomes" id="UP000029859"/>
    </source>
</evidence>
<comment type="caution">
    <text evidence="1">The sequence shown here is derived from an EMBL/GenBank/DDBJ whole genome shotgun (WGS) entry which is preliminary data.</text>
</comment>
<sequence>MPESHEKIEHEFYTTDRWNNWLKQVKESGFEFKEEESSEKEGAVFVNMTDDVILACLKVIAKNESNALPAEDAMAILDDIKNIALTEVEPISEDIDLMIESLQTSLMGSFAGFECYISKDFDKETDIGELINAAVESEETEDIDSAIYCVAQVGALVLDGKKLPESSMEELPYGLVAEWLDGIDSIEAAMIGSDSYKEDDGEYDDA</sequence>
<dbReference type="InterPro" id="IPR014518">
    <property type="entry name" value="UCP022079"/>
</dbReference>
<accession>A0A099SY18</accession>
<evidence type="ECO:0000313" key="1">
    <source>
        <dbReference type="EMBL" id="KGK97830.1"/>
    </source>
</evidence>
<dbReference type="OrthoDB" id="145435at2157"/>
<organism evidence="1 2">
    <name type="scientific">Methanococcoides methylutens</name>
    <dbReference type="NCBI Taxonomy" id="2226"/>
    <lineage>
        <taxon>Archaea</taxon>
        <taxon>Methanobacteriati</taxon>
        <taxon>Methanobacteriota</taxon>
        <taxon>Stenosarchaea group</taxon>
        <taxon>Methanomicrobia</taxon>
        <taxon>Methanosarcinales</taxon>
        <taxon>Methanosarcinaceae</taxon>
        <taxon>Methanococcoides</taxon>
    </lineage>
</organism>
<proteinExistence type="predicted"/>